<dbReference type="Pfam" id="PF01885">
    <property type="entry name" value="PTS_2-RNA"/>
    <property type="match status" value="1"/>
</dbReference>
<dbReference type="InterPro" id="IPR042080">
    <property type="entry name" value="RNA_2'-PTrans_N"/>
</dbReference>
<dbReference type="EC" id="2.7.1.-" evidence="5"/>
<gene>
    <name evidence="5 6" type="primary">kptA</name>
    <name evidence="6" type="ORF">HMPREF9418_1818</name>
    <name evidence="7" type="ORF">MON40_07185</name>
</gene>
<dbReference type="Gene3D" id="3.20.170.30">
    <property type="match status" value="1"/>
</dbReference>
<keyword evidence="2 5" id="KW-0808">Transferase</keyword>
<evidence type="ECO:0000313" key="8">
    <source>
        <dbReference type="Proteomes" id="UP000004982"/>
    </source>
</evidence>
<evidence type="ECO:0000313" key="7">
    <source>
        <dbReference type="EMBL" id="UNV83819.1"/>
    </source>
</evidence>
<sequence length="189" mass="21021">MLLNEKQQKSVSKFLSLILRHRPEQIGITLDKNGWVDIDILLAQANHPKHNFTGVALTYDNLMEVVENNDKKRFTISEDGKRIRAAQGHSTKQVEIQYCATTPPDILYHGTAEKSVQSIFGQGLHAGSRHFVHLSADIETAIKVGSRHGKPVVLTIDTAAMLADGHQFYLADNGVWLTENVPAKFIAKL</sequence>
<reference evidence="7 9" key="2">
    <citation type="submission" date="2022-03" db="EMBL/GenBank/DDBJ databases">
        <title>Genome sequencing of Neisseria macacae.</title>
        <authorList>
            <person name="Baek M.-G."/>
        </authorList>
    </citation>
    <scope>NUCLEOTIDE SEQUENCE [LARGE SCALE GENOMIC DNA]</scope>
    <source>
        <strain evidence="7 9">ATCC 33926</strain>
    </source>
</reference>
<protein>
    <recommendedName>
        <fullName evidence="5">Probable RNA 2'-phosphotransferase</fullName>
        <ecNumber evidence="5">2.7.1.-</ecNumber>
    </recommendedName>
</protein>
<evidence type="ECO:0000313" key="6">
    <source>
        <dbReference type="EMBL" id="EGQ76567.1"/>
    </source>
</evidence>
<dbReference type="EMBL" id="AFQE01000086">
    <property type="protein sequence ID" value="EGQ76567.1"/>
    <property type="molecule type" value="Genomic_DNA"/>
</dbReference>
<dbReference type="NCBIfam" id="NF002014">
    <property type="entry name" value="PRK00819.1-4"/>
    <property type="match status" value="1"/>
</dbReference>
<organism evidence="6 8">
    <name type="scientific">Neisseria macacae ATCC 33926</name>
    <dbReference type="NCBI Taxonomy" id="997348"/>
    <lineage>
        <taxon>Bacteria</taxon>
        <taxon>Pseudomonadati</taxon>
        <taxon>Pseudomonadota</taxon>
        <taxon>Betaproteobacteria</taxon>
        <taxon>Neisseriales</taxon>
        <taxon>Neisseriaceae</taxon>
        <taxon>Neisseria</taxon>
    </lineage>
</organism>
<name>A0AA36UIG4_9NEIS</name>
<comment type="similarity">
    <text evidence="1 5">Belongs to the KptA/TPT1 family.</text>
</comment>
<evidence type="ECO:0000256" key="5">
    <source>
        <dbReference type="HAMAP-Rule" id="MF_00299"/>
    </source>
</evidence>
<keyword evidence="3 5" id="KW-0520">NAD</keyword>
<dbReference type="EMBL" id="CP094241">
    <property type="protein sequence ID" value="UNV83819.1"/>
    <property type="molecule type" value="Genomic_DNA"/>
</dbReference>
<dbReference type="Gene3D" id="1.10.10.970">
    <property type="entry name" value="RNA 2'-phosphotransferase, Tpt1/KptA family, N-terminal domain"/>
    <property type="match status" value="1"/>
</dbReference>
<evidence type="ECO:0000256" key="3">
    <source>
        <dbReference type="ARBA" id="ARBA00023027"/>
    </source>
</evidence>
<dbReference type="GO" id="GO:0003950">
    <property type="term" value="F:NAD+ poly-ADP-ribosyltransferase activity"/>
    <property type="evidence" value="ECO:0007669"/>
    <property type="project" value="InterPro"/>
</dbReference>
<dbReference type="Proteomes" id="UP000004982">
    <property type="component" value="Unassembled WGS sequence"/>
</dbReference>
<comment type="function">
    <text evidence="4 5">Removes the 2'-phosphate from RNA via an intermediate in which the phosphate is ADP-ribosylated by NAD followed by a presumed transesterification to release the RNA and generate ADP-ribose 1''-2''-cyclic phosphate (APPR&gt;P). May function as an ADP-ribosylase.</text>
</comment>
<evidence type="ECO:0000256" key="2">
    <source>
        <dbReference type="ARBA" id="ARBA00022679"/>
    </source>
</evidence>
<dbReference type="InterPro" id="IPR022928">
    <property type="entry name" value="RNA_2'-PTrans_KptA"/>
</dbReference>
<dbReference type="PANTHER" id="PTHR12684">
    <property type="entry name" value="PUTATIVE PHOSPHOTRANSFERASE"/>
    <property type="match status" value="1"/>
</dbReference>
<evidence type="ECO:0000313" key="9">
    <source>
        <dbReference type="Proteomes" id="UP000829455"/>
    </source>
</evidence>
<dbReference type="AlphaFoldDB" id="A0AA36UIG4"/>
<evidence type="ECO:0000256" key="4">
    <source>
        <dbReference type="ARBA" id="ARBA00025212"/>
    </source>
</evidence>
<reference evidence="6 8" key="1">
    <citation type="submission" date="2011-05" db="EMBL/GenBank/DDBJ databases">
        <authorList>
            <person name="Muzny D."/>
            <person name="Qin X."/>
            <person name="Deng J."/>
            <person name="Jiang H."/>
            <person name="Liu Y."/>
            <person name="Qu J."/>
            <person name="Song X.-Z."/>
            <person name="Zhang L."/>
            <person name="Thornton R."/>
            <person name="Coyle M."/>
            <person name="Francisco L."/>
            <person name="Jackson L."/>
            <person name="Javaid M."/>
            <person name="Korchina V."/>
            <person name="Kovar C."/>
            <person name="Mata R."/>
            <person name="Mathew T."/>
            <person name="Ngo R."/>
            <person name="Nguyen L."/>
            <person name="Nguyen N."/>
            <person name="Okwuonu G."/>
            <person name="Ongeri F."/>
            <person name="Pham C."/>
            <person name="Simmons D."/>
            <person name="Wilczek-Boney K."/>
            <person name="Hale W."/>
            <person name="Jakkamsetti A."/>
            <person name="Pham P."/>
            <person name="Ruth R."/>
            <person name="San Lucas F."/>
            <person name="Warren J."/>
            <person name="Zhang J."/>
            <person name="Zhao Z."/>
            <person name="Zhou C."/>
            <person name="Zhu D."/>
            <person name="Lee S."/>
            <person name="Bess C."/>
            <person name="Blankenburg K."/>
            <person name="Forbes L."/>
            <person name="Fu Q."/>
            <person name="Gubbala S."/>
            <person name="Hirani K."/>
            <person name="Jayaseelan J.C."/>
            <person name="Lara F."/>
            <person name="Munidasa M."/>
            <person name="Palculict T."/>
            <person name="Patil S."/>
            <person name="Pu L.-L."/>
            <person name="Saada N."/>
            <person name="Tang L."/>
            <person name="Weissenberger G."/>
            <person name="Zhu Y."/>
            <person name="Hemphill L."/>
            <person name="Shang Y."/>
            <person name="Youmans B."/>
            <person name="Ayvaz T."/>
            <person name="Ross M."/>
            <person name="Santibanez J."/>
            <person name="Aqrawi P."/>
            <person name="Gross S."/>
            <person name="Joshi V."/>
            <person name="Fowler G."/>
            <person name="Nazareth L."/>
            <person name="Reid J."/>
            <person name="Worley K."/>
            <person name="Petrosino J."/>
            <person name="Highlander S."/>
            <person name="Gibbs R."/>
        </authorList>
    </citation>
    <scope>NUCLEOTIDE SEQUENCE [LARGE SCALE GENOMIC DNA]</scope>
    <source>
        <strain evidence="6 8">ATCC 33926</strain>
    </source>
</reference>
<dbReference type="SUPFAM" id="SSF56399">
    <property type="entry name" value="ADP-ribosylation"/>
    <property type="match status" value="1"/>
</dbReference>
<accession>A0AA36UIG4</accession>
<dbReference type="RefSeq" id="WP_003778787.1">
    <property type="nucleotide sequence ID" value="NZ_CP094241.1"/>
</dbReference>
<evidence type="ECO:0000256" key="1">
    <source>
        <dbReference type="ARBA" id="ARBA00009836"/>
    </source>
</evidence>
<dbReference type="PANTHER" id="PTHR12684:SF2">
    <property type="entry name" value="TRNA 2'-PHOSPHOTRANSFERASE 1"/>
    <property type="match status" value="1"/>
</dbReference>
<dbReference type="GO" id="GO:0000215">
    <property type="term" value="F:tRNA 2'-phosphotransferase activity"/>
    <property type="evidence" value="ECO:0007669"/>
    <property type="project" value="TreeGrafter"/>
</dbReference>
<dbReference type="GO" id="GO:0006388">
    <property type="term" value="P:tRNA splicing, via endonucleolytic cleavage and ligation"/>
    <property type="evidence" value="ECO:0007669"/>
    <property type="project" value="UniProtKB-UniRule"/>
</dbReference>
<keyword evidence="9" id="KW-1185">Reference proteome</keyword>
<dbReference type="InterPro" id="IPR042081">
    <property type="entry name" value="RNA_2'-PTrans_C"/>
</dbReference>
<proteinExistence type="inferred from homology"/>
<dbReference type="Proteomes" id="UP000829455">
    <property type="component" value="Chromosome"/>
</dbReference>
<dbReference type="HAMAP" id="MF_00299">
    <property type="entry name" value="KptA"/>
    <property type="match status" value="1"/>
</dbReference>
<dbReference type="InterPro" id="IPR002745">
    <property type="entry name" value="Ptrans_KptA/Tpt1"/>
</dbReference>